<dbReference type="InterPro" id="IPR032821">
    <property type="entry name" value="PKS_assoc"/>
</dbReference>
<dbReference type="InterPro" id="IPR014030">
    <property type="entry name" value="Ketoacyl_synth_N"/>
</dbReference>
<dbReference type="GO" id="GO:0031177">
    <property type="term" value="F:phosphopantetheine binding"/>
    <property type="evidence" value="ECO:0007669"/>
    <property type="project" value="InterPro"/>
</dbReference>
<dbReference type="InterPro" id="IPR036736">
    <property type="entry name" value="ACP-like_sf"/>
</dbReference>
<gene>
    <name evidence="9" type="ORF">F6W96_07400</name>
</gene>
<dbReference type="Proteomes" id="UP000500953">
    <property type="component" value="Chromosome"/>
</dbReference>
<dbReference type="InterPro" id="IPR009081">
    <property type="entry name" value="PP-bd_ACP"/>
</dbReference>
<sequence>MSTEVARHSADEISSFIVQTLGELLDTVPEEIALTEPFASFGLTSALAVILVGRVSTWLGRTLPPDLPWEFPTVQEMADGLAGGPHADEADTAEPVAQRPRGAQEPIAVIGIGCAVGDRRGPEQLWETLWQGTELVGEMPEHRRAGAQPRPRFGSFLPDPYAFDAKYFGISAEEAVYMDPQHRVLAETVADALADAGLPAERLAGTQTGTFVGISAGENARSLGDGTSIAAVTGNAGSIAANRLSYLYDLRGPSISVDTACSSSLVAVHLALRSLHDGDCELALVGGVNLTLEPSVTDSLAEAGMLAPDGRCKTFDERADGYVRGEGCAAVVLKPLAQAERDGDRVYAVLLGSAVNQDGRTNGLTAPNYRSQVEVLRRAYRRAGVRPGDVQYIESHGTGTALGDAVEARALGAVLGEDRGGDRALVGSVKTVVGHLEAAAGLMGLVKTALALHHGQVPGNLNFERPSSHIAFDELPFTVAAENTAWPDRTGPALAGVSSFGFGGTNAHAVLTAATPAPAAAAPASAAPAAAEKPRLFGISGRSEQAALAQIDDWLALLDGVNPPSLAALSHASTARGSHHPYRVAVVATRPEDLRQRLAAVSGGSLPLGAAAGRVPRGGAGRIGFLFSGQGNQWLGMGRTLIRRQPVFRDALRAVDRELRPLLGWSPFAIIDRGRDAEALADTATAQPLIFALQIALTELWRSWGVVPAAVAGHSVGEIAAAHVAGVLDLPTAARIIAARAATTATLRGNGSMAVVNLPADELEPLLPHHVWIAGHNAPRWTLVSGVADGVEALVARLEADGVLTRRLPGEYAFHSPLMRECLDRFAAEMPAVRAGEARIPFYSTVTGDRVDGAALGADYWPDQVLRPVAFAEAVGAMVDAGVATFVELGPHPVLGGMVKSVLRHRDRSGIAVPSLARDLDDLEVLLSSVAELHVRGHEIDWAALDSGPKPVVRLPLYPFERTSYRLVAGEPRIEQAAVAQRRTGLFDDDADFVAPRTEYEQFVAEMWAELLGLERIGVFENFFRIGGHSLLATRFARRVRELFDIEFPLRLVFEEPTVARVATALEELLVEQADALLENEHELTS</sequence>
<feature type="region of interest" description="Disordered" evidence="6">
    <location>
        <begin position="82"/>
        <end position="101"/>
    </location>
</feature>
<dbReference type="Gene3D" id="1.10.1200.10">
    <property type="entry name" value="ACP-like"/>
    <property type="match status" value="2"/>
</dbReference>
<feature type="domain" description="Carrier" evidence="7">
    <location>
        <begin position="7"/>
        <end position="85"/>
    </location>
</feature>
<dbReference type="Pfam" id="PF16197">
    <property type="entry name" value="KAsynt_C_assoc"/>
    <property type="match status" value="1"/>
</dbReference>
<evidence type="ECO:0000256" key="4">
    <source>
        <dbReference type="ARBA" id="ARBA00022679"/>
    </source>
</evidence>
<dbReference type="InterPro" id="IPR050091">
    <property type="entry name" value="PKS_NRPS_Biosynth_Enz"/>
</dbReference>
<dbReference type="CDD" id="cd00833">
    <property type="entry name" value="PKS"/>
    <property type="match status" value="1"/>
</dbReference>
<dbReference type="GO" id="GO:0004315">
    <property type="term" value="F:3-oxoacyl-[acyl-carrier-protein] synthase activity"/>
    <property type="evidence" value="ECO:0007669"/>
    <property type="project" value="InterPro"/>
</dbReference>
<dbReference type="InterPro" id="IPR020841">
    <property type="entry name" value="PKS_Beta-ketoAc_synthase_dom"/>
</dbReference>
<dbReference type="Pfam" id="PF00698">
    <property type="entry name" value="Acyl_transf_1"/>
    <property type="match status" value="1"/>
</dbReference>
<dbReference type="PROSITE" id="PS00606">
    <property type="entry name" value="KS3_1"/>
    <property type="match status" value="1"/>
</dbReference>
<keyword evidence="2" id="KW-0596">Phosphopantetheine</keyword>
<dbReference type="SMART" id="SM00827">
    <property type="entry name" value="PKS_AT"/>
    <property type="match status" value="1"/>
</dbReference>
<dbReference type="InterPro" id="IPR016039">
    <property type="entry name" value="Thiolase-like"/>
</dbReference>
<dbReference type="Gene3D" id="3.40.366.10">
    <property type="entry name" value="Malonyl-Coenzyme A Acyl Carrier Protein, domain 2"/>
    <property type="match status" value="1"/>
</dbReference>
<dbReference type="PROSITE" id="PS52004">
    <property type="entry name" value="KS3_2"/>
    <property type="match status" value="1"/>
</dbReference>
<dbReference type="FunFam" id="1.10.1200.10:FF:000005">
    <property type="entry name" value="Nonribosomal peptide synthetase 1"/>
    <property type="match status" value="1"/>
</dbReference>
<feature type="domain" description="Ketosynthase family 3 (KS3)" evidence="8">
    <location>
        <begin position="104"/>
        <end position="513"/>
    </location>
</feature>
<dbReference type="GO" id="GO:0006633">
    <property type="term" value="P:fatty acid biosynthetic process"/>
    <property type="evidence" value="ECO:0007669"/>
    <property type="project" value="InterPro"/>
</dbReference>
<keyword evidence="4 9" id="KW-0808">Transferase</keyword>
<dbReference type="Pfam" id="PF00550">
    <property type="entry name" value="PP-binding"/>
    <property type="match status" value="2"/>
</dbReference>
<accession>A0A6G9YYF7</accession>
<dbReference type="GO" id="GO:0071770">
    <property type="term" value="P:DIM/DIP cell wall layer assembly"/>
    <property type="evidence" value="ECO:0007669"/>
    <property type="project" value="TreeGrafter"/>
</dbReference>
<proteinExistence type="predicted"/>
<dbReference type="Pfam" id="PF02801">
    <property type="entry name" value="Ketoacyl-synt_C"/>
    <property type="match status" value="1"/>
</dbReference>
<dbReference type="AlphaFoldDB" id="A0A6G9YYF7"/>
<name>A0A6G9YYF7_9NOCA</name>
<dbReference type="SMART" id="SM00823">
    <property type="entry name" value="PKS_PP"/>
    <property type="match status" value="2"/>
</dbReference>
<dbReference type="SUPFAM" id="SSF53901">
    <property type="entry name" value="Thiolase-like"/>
    <property type="match status" value="1"/>
</dbReference>
<dbReference type="SMART" id="SM00825">
    <property type="entry name" value="PKS_KS"/>
    <property type="match status" value="1"/>
</dbReference>
<dbReference type="SMART" id="SM01294">
    <property type="entry name" value="PKS_PP_betabranch"/>
    <property type="match status" value="1"/>
</dbReference>
<dbReference type="PROSITE" id="PS50075">
    <property type="entry name" value="CARRIER"/>
    <property type="match status" value="2"/>
</dbReference>
<dbReference type="PANTHER" id="PTHR43775:SF37">
    <property type="entry name" value="SI:DKEY-61P9.11"/>
    <property type="match status" value="1"/>
</dbReference>
<dbReference type="PANTHER" id="PTHR43775">
    <property type="entry name" value="FATTY ACID SYNTHASE"/>
    <property type="match status" value="1"/>
</dbReference>
<protein>
    <submittedName>
        <fullName evidence="9">Acyltransferase domain-containing protein</fullName>
    </submittedName>
</protein>
<dbReference type="InterPro" id="IPR020806">
    <property type="entry name" value="PKS_PP-bd"/>
</dbReference>
<dbReference type="InterPro" id="IPR018201">
    <property type="entry name" value="Ketoacyl_synth_AS"/>
</dbReference>
<evidence type="ECO:0000256" key="3">
    <source>
        <dbReference type="ARBA" id="ARBA00022553"/>
    </source>
</evidence>
<evidence type="ECO:0000256" key="5">
    <source>
        <dbReference type="ARBA" id="ARBA00023268"/>
    </source>
</evidence>
<keyword evidence="5" id="KW-0511">Multifunctional enzyme</keyword>
<dbReference type="RefSeq" id="WP_167485474.1">
    <property type="nucleotide sequence ID" value="NZ_CP046173.1"/>
</dbReference>
<dbReference type="GO" id="GO:0005886">
    <property type="term" value="C:plasma membrane"/>
    <property type="evidence" value="ECO:0007669"/>
    <property type="project" value="TreeGrafter"/>
</dbReference>
<dbReference type="EMBL" id="CP046173">
    <property type="protein sequence ID" value="QIS18151.1"/>
    <property type="molecule type" value="Genomic_DNA"/>
</dbReference>
<evidence type="ECO:0000256" key="6">
    <source>
        <dbReference type="SAM" id="MobiDB-lite"/>
    </source>
</evidence>
<dbReference type="GO" id="GO:0005737">
    <property type="term" value="C:cytoplasm"/>
    <property type="evidence" value="ECO:0007669"/>
    <property type="project" value="TreeGrafter"/>
</dbReference>
<dbReference type="Gene3D" id="3.40.47.10">
    <property type="match status" value="1"/>
</dbReference>
<dbReference type="SUPFAM" id="SSF52151">
    <property type="entry name" value="FabD/lysophospholipase-like"/>
    <property type="match status" value="1"/>
</dbReference>
<dbReference type="SUPFAM" id="SSF55048">
    <property type="entry name" value="Probable ACP-binding domain of malonyl-CoA ACP transacylase"/>
    <property type="match status" value="1"/>
</dbReference>
<evidence type="ECO:0000256" key="1">
    <source>
        <dbReference type="ARBA" id="ARBA00001957"/>
    </source>
</evidence>
<evidence type="ECO:0000313" key="10">
    <source>
        <dbReference type="Proteomes" id="UP000500953"/>
    </source>
</evidence>
<evidence type="ECO:0000313" key="9">
    <source>
        <dbReference type="EMBL" id="QIS18151.1"/>
    </source>
</evidence>
<dbReference type="InterPro" id="IPR014043">
    <property type="entry name" value="Acyl_transferase_dom"/>
</dbReference>
<dbReference type="InterPro" id="IPR016035">
    <property type="entry name" value="Acyl_Trfase/lysoPLipase"/>
</dbReference>
<evidence type="ECO:0000259" key="7">
    <source>
        <dbReference type="PROSITE" id="PS50075"/>
    </source>
</evidence>
<keyword evidence="3" id="KW-0597">Phosphoprotein</keyword>
<dbReference type="InterPro" id="IPR014031">
    <property type="entry name" value="Ketoacyl_synth_C"/>
</dbReference>
<reference evidence="9 10" key="1">
    <citation type="journal article" date="2019" name="ACS Chem. Biol.">
        <title>Identification and Mobilization of a Cryptic Antibiotic Biosynthesis Gene Locus from a Human-Pathogenic Nocardia Isolate.</title>
        <authorList>
            <person name="Herisse M."/>
            <person name="Ishida K."/>
            <person name="Porter J.L."/>
            <person name="Howden B."/>
            <person name="Hertweck C."/>
            <person name="Stinear T.P."/>
            <person name="Pidot S.J."/>
        </authorList>
    </citation>
    <scope>NUCLEOTIDE SEQUENCE [LARGE SCALE GENOMIC DNA]</scope>
    <source>
        <strain evidence="9 10">AUSMDU00012715</strain>
    </source>
</reference>
<dbReference type="SUPFAM" id="SSF47336">
    <property type="entry name" value="ACP-like"/>
    <property type="match status" value="2"/>
</dbReference>
<evidence type="ECO:0000256" key="2">
    <source>
        <dbReference type="ARBA" id="ARBA00022450"/>
    </source>
</evidence>
<feature type="domain" description="Carrier" evidence="7">
    <location>
        <begin position="995"/>
        <end position="1070"/>
    </location>
</feature>
<evidence type="ECO:0000259" key="8">
    <source>
        <dbReference type="PROSITE" id="PS52004"/>
    </source>
</evidence>
<dbReference type="InterPro" id="IPR016036">
    <property type="entry name" value="Malonyl_transacylase_ACP-bd"/>
</dbReference>
<comment type="cofactor">
    <cofactor evidence="1">
        <name>pantetheine 4'-phosphate</name>
        <dbReference type="ChEBI" id="CHEBI:47942"/>
    </cofactor>
</comment>
<dbReference type="Gene3D" id="3.30.70.3290">
    <property type="match status" value="1"/>
</dbReference>
<keyword evidence="9" id="KW-0012">Acyltransferase</keyword>
<organism evidence="9 10">
    <name type="scientific">Nocardia terpenica</name>
    <dbReference type="NCBI Taxonomy" id="455432"/>
    <lineage>
        <taxon>Bacteria</taxon>
        <taxon>Bacillati</taxon>
        <taxon>Actinomycetota</taxon>
        <taxon>Actinomycetes</taxon>
        <taxon>Mycobacteriales</taxon>
        <taxon>Nocardiaceae</taxon>
        <taxon>Nocardia</taxon>
    </lineage>
</organism>
<dbReference type="InterPro" id="IPR001227">
    <property type="entry name" value="Ac_transferase_dom_sf"/>
</dbReference>
<dbReference type="Pfam" id="PF00109">
    <property type="entry name" value="ketoacyl-synt"/>
    <property type="match status" value="1"/>
</dbReference>
<dbReference type="GO" id="GO:0004312">
    <property type="term" value="F:fatty acid synthase activity"/>
    <property type="evidence" value="ECO:0007669"/>
    <property type="project" value="TreeGrafter"/>
</dbReference>